<dbReference type="SUPFAM" id="SSF69593">
    <property type="entry name" value="Glycerol-3-phosphate (1)-acyltransferase"/>
    <property type="match status" value="1"/>
</dbReference>
<dbReference type="InterPro" id="IPR002123">
    <property type="entry name" value="Plipid/glycerol_acylTrfase"/>
</dbReference>
<evidence type="ECO:0000313" key="7">
    <source>
        <dbReference type="EMBL" id="VEU72772.1"/>
    </source>
</evidence>
<evidence type="ECO:0000259" key="6">
    <source>
        <dbReference type="SMART" id="SM00563"/>
    </source>
</evidence>
<evidence type="ECO:0000256" key="1">
    <source>
        <dbReference type="ARBA" id="ARBA00005189"/>
    </source>
</evidence>
<evidence type="ECO:0000256" key="4">
    <source>
        <dbReference type="ARBA" id="ARBA00023098"/>
    </source>
</evidence>
<dbReference type="GO" id="GO:0003841">
    <property type="term" value="F:1-acylglycerol-3-phosphate O-acyltransferase activity"/>
    <property type="evidence" value="ECO:0007669"/>
    <property type="project" value="UniProtKB-EC"/>
</dbReference>
<keyword evidence="2" id="KW-0444">Lipid biosynthesis</keyword>
<evidence type="ECO:0000256" key="2">
    <source>
        <dbReference type="ARBA" id="ARBA00022516"/>
    </source>
</evidence>
<dbReference type="GO" id="GO:0006654">
    <property type="term" value="P:phosphatidic acid biosynthetic process"/>
    <property type="evidence" value="ECO:0007669"/>
    <property type="project" value="TreeGrafter"/>
</dbReference>
<dbReference type="OrthoDB" id="9803035at2"/>
<keyword evidence="4" id="KW-0443">Lipid metabolism</keyword>
<dbReference type="EC" id="2.3.1.51" evidence="7"/>
<sequence length="256" mass="29308">MKKFAFNITLKKILFALPWIHRARKLWSMSRKYKRTPEMVSLNERYSYLLKLSKKIIKMHNVNYVIKGLDNLPNNGGVLLTPNHKSNIDALLIIAALEKQTEALGDSHKFPTFVAKKELEKKRVLKHALKLLDTVSIDRANFRESLAKVLEFGEYLKKEKRYGVIFPEGTRVQGDDLGEFKAGAFKTAQKNYLNIIPVAIINSEQALNSKRRGRIKVIVSFLKPIKASTIIGQDAKALGEKVRKSIIDEIKKYDKE</sequence>
<dbReference type="AlphaFoldDB" id="A0A449AZ56"/>
<keyword evidence="8" id="KW-1185">Reference proteome</keyword>
<dbReference type="Proteomes" id="UP000289862">
    <property type="component" value="Chromosome"/>
</dbReference>
<name>A0A449AZ56_9BACT</name>
<organism evidence="7 8">
    <name type="scientific">Mycoplasmopsis gallopavonis</name>
    <dbReference type="NCBI Taxonomy" id="76629"/>
    <lineage>
        <taxon>Bacteria</taxon>
        <taxon>Bacillati</taxon>
        <taxon>Mycoplasmatota</taxon>
        <taxon>Mycoplasmoidales</taxon>
        <taxon>Metamycoplasmataceae</taxon>
        <taxon>Mycoplasmopsis</taxon>
    </lineage>
</organism>
<dbReference type="SMART" id="SM00563">
    <property type="entry name" value="PlsC"/>
    <property type="match status" value="1"/>
</dbReference>
<dbReference type="KEGG" id="mgal:NCTC10186_00243"/>
<dbReference type="CDD" id="cd07989">
    <property type="entry name" value="LPLAT_AGPAT-like"/>
    <property type="match status" value="1"/>
</dbReference>
<protein>
    <submittedName>
        <fullName evidence="7">1-acyl-sn-glycerol-3-phosphate acyltransferase</fullName>
        <ecNumber evidence="7">2.3.1.51</ecNumber>
    </submittedName>
</protein>
<keyword evidence="3 7" id="KW-0808">Transferase</keyword>
<evidence type="ECO:0000256" key="5">
    <source>
        <dbReference type="ARBA" id="ARBA00023315"/>
    </source>
</evidence>
<keyword evidence="5 7" id="KW-0012">Acyltransferase</keyword>
<gene>
    <name evidence="7" type="primary">plsC</name>
    <name evidence="7" type="ORF">NCTC10186_00243</name>
</gene>
<accession>A0A449AZ56</accession>
<proteinExistence type="predicted"/>
<dbReference type="Pfam" id="PF01553">
    <property type="entry name" value="Acyltransferase"/>
    <property type="match status" value="1"/>
</dbReference>
<feature type="domain" description="Phospholipid/glycerol acyltransferase" evidence="6">
    <location>
        <begin position="78"/>
        <end position="203"/>
    </location>
</feature>
<evidence type="ECO:0000313" key="8">
    <source>
        <dbReference type="Proteomes" id="UP000289862"/>
    </source>
</evidence>
<comment type="pathway">
    <text evidence="1">Lipid metabolism.</text>
</comment>
<dbReference type="PANTHER" id="PTHR10434">
    <property type="entry name" value="1-ACYL-SN-GLYCEROL-3-PHOSPHATE ACYLTRANSFERASE"/>
    <property type="match status" value="1"/>
</dbReference>
<dbReference type="PANTHER" id="PTHR10434:SF64">
    <property type="entry name" value="1-ACYL-SN-GLYCEROL-3-PHOSPHATE ACYLTRANSFERASE-RELATED"/>
    <property type="match status" value="1"/>
</dbReference>
<reference evidence="7 8" key="1">
    <citation type="submission" date="2019-01" db="EMBL/GenBank/DDBJ databases">
        <authorList>
            <consortium name="Pathogen Informatics"/>
        </authorList>
    </citation>
    <scope>NUCLEOTIDE SEQUENCE [LARGE SCALE GENOMIC DNA]</scope>
    <source>
        <strain evidence="7 8">NCTC10186</strain>
    </source>
</reference>
<dbReference type="EMBL" id="LR215031">
    <property type="protein sequence ID" value="VEU72772.1"/>
    <property type="molecule type" value="Genomic_DNA"/>
</dbReference>
<dbReference type="RefSeq" id="WP_119571833.1">
    <property type="nucleotide sequence ID" value="NZ_LR215031.1"/>
</dbReference>
<evidence type="ECO:0000256" key="3">
    <source>
        <dbReference type="ARBA" id="ARBA00022679"/>
    </source>
</evidence>